<keyword evidence="1" id="KW-0812">Transmembrane</keyword>
<accession>X1E7F1</accession>
<organism evidence="2">
    <name type="scientific">marine sediment metagenome</name>
    <dbReference type="NCBI Taxonomy" id="412755"/>
    <lineage>
        <taxon>unclassified sequences</taxon>
        <taxon>metagenomes</taxon>
        <taxon>ecological metagenomes</taxon>
    </lineage>
</organism>
<keyword evidence="1" id="KW-1133">Transmembrane helix</keyword>
<gene>
    <name evidence="2" type="ORF">S01H4_42247</name>
</gene>
<sequence>MSRDIEATIRRHFEANDSLQTPIGRTEIVERFNTDARSVPVPARSRGYGVRVAVGAAVVTLILVGGLSLITRLQESPVADSVTPSTLVTPSVVVPPTVAPSPAPPPATTPPTTSATVLAAPVTAVGDWTRWPVDPDIFGTGAVLDVVAGGS</sequence>
<evidence type="ECO:0000256" key="1">
    <source>
        <dbReference type="SAM" id="Phobius"/>
    </source>
</evidence>
<dbReference type="AlphaFoldDB" id="X1E7F1"/>
<dbReference type="EMBL" id="BART01023184">
    <property type="protein sequence ID" value="GAH04578.1"/>
    <property type="molecule type" value="Genomic_DNA"/>
</dbReference>
<reference evidence="2" key="1">
    <citation type="journal article" date="2014" name="Front. Microbiol.">
        <title>High frequency of phylogenetically diverse reductive dehalogenase-homologous genes in deep subseafloor sedimentary metagenomes.</title>
        <authorList>
            <person name="Kawai M."/>
            <person name="Futagami T."/>
            <person name="Toyoda A."/>
            <person name="Takaki Y."/>
            <person name="Nishi S."/>
            <person name="Hori S."/>
            <person name="Arai W."/>
            <person name="Tsubouchi T."/>
            <person name="Morono Y."/>
            <person name="Uchiyama I."/>
            <person name="Ito T."/>
            <person name="Fujiyama A."/>
            <person name="Inagaki F."/>
            <person name="Takami H."/>
        </authorList>
    </citation>
    <scope>NUCLEOTIDE SEQUENCE</scope>
    <source>
        <strain evidence="2">Expedition CK06-06</strain>
    </source>
</reference>
<keyword evidence="1" id="KW-0472">Membrane</keyword>
<protein>
    <submittedName>
        <fullName evidence="2">Uncharacterized protein</fullName>
    </submittedName>
</protein>
<name>X1E7F1_9ZZZZ</name>
<feature type="non-terminal residue" evidence="2">
    <location>
        <position position="151"/>
    </location>
</feature>
<proteinExistence type="predicted"/>
<feature type="transmembrane region" description="Helical" evidence="1">
    <location>
        <begin position="48"/>
        <end position="70"/>
    </location>
</feature>
<comment type="caution">
    <text evidence="2">The sequence shown here is derived from an EMBL/GenBank/DDBJ whole genome shotgun (WGS) entry which is preliminary data.</text>
</comment>
<evidence type="ECO:0000313" key="2">
    <source>
        <dbReference type="EMBL" id="GAH04578.1"/>
    </source>
</evidence>